<keyword evidence="3" id="KW-1185">Reference proteome</keyword>
<evidence type="ECO:0000259" key="1">
    <source>
        <dbReference type="Pfam" id="PF19273"/>
    </source>
</evidence>
<feature type="non-terminal residue" evidence="2">
    <location>
        <position position="1"/>
    </location>
</feature>
<gene>
    <name evidence="2" type="ORF">GDO81_018983</name>
</gene>
<dbReference type="InterPro" id="IPR045478">
    <property type="entry name" value="Exportin-5_C"/>
</dbReference>
<name>A0AAV6YAM4_ENGPU</name>
<dbReference type="AlphaFoldDB" id="A0AAV6YAM4"/>
<organism evidence="2 3">
    <name type="scientific">Engystomops pustulosus</name>
    <name type="common">Tungara frog</name>
    <name type="synonym">Physalaemus pustulosus</name>
    <dbReference type="NCBI Taxonomy" id="76066"/>
    <lineage>
        <taxon>Eukaryota</taxon>
        <taxon>Metazoa</taxon>
        <taxon>Chordata</taxon>
        <taxon>Craniata</taxon>
        <taxon>Vertebrata</taxon>
        <taxon>Euteleostomi</taxon>
        <taxon>Amphibia</taxon>
        <taxon>Batrachia</taxon>
        <taxon>Anura</taxon>
        <taxon>Neobatrachia</taxon>
        <taxon>Hyloidea</taxon>
        <taxon>Leptodactylidae</taxon>
        <taxon>Leiuperinae</taxon>
        <taxon>Engystomops</taxon>
    </lineage>
</organism>
<dbReference type="Gene3D" id="1.25.10.10">
    <property type="entry name" value="Leucine-rich Repeat Variant"/>
    <property type="match status" value="1"/>
</dbReference>
<sequence length="144" mass="16357">RLSQSEKYGLLEAQVLMSNQFKDYERQRGFLVQILGPAATIWASEKMQRAISSPDEMISYLGAKVLRGEEEDDEDPSRLNRSQLSFCLHTMEAVLRRSRWPSKLEVAKSKGFVVGYTSSGAAIYRNPCCEEILKHLDSLLSLVR</sequence>
<reference evidence="2" key="1">
    <citation type="thesis" date="2020" institute="ProQuest LLC" country="789 East Eisenhower Parkway, Ann Arbor, MI, USA">
        <title>Comparative Genomics and Chromosome Evolution.</title>
        <authorList>
            <person name="Mudd A.B."/>
        </authorList>
    </citation>
    <scope>NUCLEOTIDE SEQUENCE</scope>
    <source>
        <strain evidence="2">237g6f4</strain>
        <tissue evidence="2">Blood</tissue>
    </source>
</reference>
<evidence type="ECO:0000313" key="2">
    <source>
        <dbReference type="EMBL" id="KAG8534624.1"/>
    </source>
</evidence>
<dbReference type="Proteomes" id="UP000824782">
    <property type="component" value="Unassembled WGS sequence"/>
</dbReference>
<dbReference type="EMBL" id="WNYA01097545">
    <property type="protein sequence ID" value="KAG8534624.1"/>
    <property type="molecule type" value="Genomic_DNA"/>
</dbReference>
<dbReference type="Pfam" id="PF19273">
    <property type="entry name" value="Exportin-5"/>
    <property type="match status" value="1"/>
</dbReference>
<protein>
    <recommendedName>
        <fullName evidence="1">Exportin-5 C-terminal domain-containing protein</fullName>
    </recommendedName>
</protein>
<dbReference type="InterPro" id="IPR011989">
    <property type="entry name" value="ARM-like"/>
</dbReference>
<feature type="domain" description="Exportin-5 C-terminal" evidence="1">
    <location>
        <begin position="1"/>
        <end position="144"/>
    </location>
</feature>
<proteinExistence type="predicted"/>
<comment type="caution">
    <text evidence="2">The sequence shown here is derived from an EMBL/GenBank/DDBJ whole genome shotgun (WGS) entry which is preliminary data.</text>
</comment>
<evidence type="ECO:0000313" key="3">
    <source>
        <dbReference type="Proteomes" id="UP000824782"/>
    </source>
</evidence>
<accession>A0AAV6YAM4</accession>